<protein>
    <submittedName>
        <fullName evidence="1">Uncharacterized protein</fullName>
    </submittedName>
</protein>
<dbReference type="EMBL" id="KQ965782">
    <property type="protein sequence ID" value="KXS13067.1"/>
    <property type="molecule type" value="Genomic_DNA"/>
</dbReference>
<keyword evidence="2" id="KW-1185">Reference proteome</keyword>
<accession>A0A139A8K6</accession>
<dbReference type="Proteomes" id="UP000070544">
    <property type="component" value="Unassembled WGS sequence"/>
</dbReference>
<sequence>MRTQCIRFETRPNMERPRHHAFPLPNLTTLHIRIADSDNSQDCSLEVVDPLLEWIASLMNIVTIQLGFRLQLHEGKIAENRVLEIARRLLIRLTTPGSFHVVLEEVECVGYGLWHTQLDRAGTGSKGTSTTISGFTSRL</sequence>
<evidence type="ECO:0000313" key="1">
    <source>
        <dbReference type="EMBL" id="KXS13067.1"/>
    </source>
</evidence>
<name>A0A139A8K6_GONPJ</name>
<organism evidence="1 2">
    <name type="scientific">Gonapodya prolifera (strain JEL478)</name>
    <name type="common">Monoblepharis prolifera</name>
    <dbReference type="NCBI Taxonomy" id="1344416"/>
    <lineage>
        <taxon>Eukaryota</taxon>
        <taxon>Fungi</taxon>
        <taxon>Fungi incertae sedis</taxon>
        <taxon>Chytridiomycota</taxon>
        <taxon>Chytridiomycota incertae sedis</taxon>
        <taxon>Monoblepharidomycetes</taxon>
        <taxon>Monoblepharidales</taxon>
        <taxon>Gonapodyaceae</taxon>
        <taxon>Gonapodya</taxon>
    </lineage>
</organism>
<reference evidence="1 2" key="1">
    <citation type="journal article" date="2015" name="Genome Biol. Evol.">
        <title>Phylogenomic analyses indicate that early fungi evolved digesting cell walls of algal ancestors of land plants.</title>
        <authorList>
            <person name="Chang Y."/>
            <person name="Wang S."/>
            <person name="Sekimoto S."/>
            <person name="Aerts A.L."/>
            <person name="Choi C."/>
            <person name="Clum A."/>
            <person name="LaButti K.M."/>
            <person name="Lindquist E.A."/>
            <person name="Yee Ngan C."/>
            <person name="Ohm R.A."/>
            <person name="Salamov A.A."/>
            <person name="Grigoriev I.V."/>
            <person name="Spatafora J.W."/>
            <person name="Berbee M.L."/>
        </authorList>
    </citation>
    <scope>NUCLEOTIDE SEQUENCE [LARGE SCALE GENOMIC DNA]</scope>
    <source>
        <strain evidence="1 2">JEL478</strain>
    </source>
</reference>
<evidence type="ECO:0000313" key="2">
    <source>
        <dbReference type="Proteomes" id="UP000070544"/>
    </source>
</evidence>
<dbReference type="AlphaFoldDB" id="A0A139A8K6"/>
<gene>
    <name evidence="1" type="ORF">M427DRAFT_385125</name>
</gene>
<proteinExistence type="predicted"/>